<dbReference type="Gene3D" id="3.10.450.50">
    <property type="match status" value="1"/>
</dbReference>
<dbReference type="Proteomes" id="UP000294887">
    <property type="component" value="Unassembled WGS sequence"/>
</dbReference>
<evidence type="ECO:0000313" key="3">
    <source>
        <dbReference type="Proteomes" id="UP000294887"/>
    </source>
</evidence>
<dbReference type="InterPro" id="IPR048469">
    <property type="entry name" value="YchJ-like_M"/>
</dbReference>
<dbReference type="AlphaFoldDB" id="A0A4V2P8U0"/>
<dbReference type="PANTHER" id="PTHR33747:SF1">
    <property type="entry name" value="ADENYLATE CYCLASE-ASSOCIATED CAP C-TERMINAL DOMAIN-CONTAINING PROTEIN"/>
    <property type="match status" value="1"/>
</dbReference>
<accession>A0A4V2P8U0</accession>
<dbReference type="OrthoDB" id="21421at2"/>
<dbReference type="EMBL" id="SMFQ01000003">
    <property type="protein sequence ID" value="TCJ87045.1"/>
    <property type="molecule type" value="Genomic_DNA"/>
</dbReference>
<feature type="domain" description="YchJ-like middle NTF2-like" evidence="1">
    <location>
        <begin position="32"/>
        <end position="127"/>
    </location>
</feature>
<proteinExistence type="predicted"/>
<evidence type="ECO:0000259" key="1">
    <source>
        <dbReference type="Pfam" id="PF17775"/>
    </source>
</evidence>
<protein>
    <submittedName>
        <fullName evidence="2">SEC-C motif-containing protein</fullName>
    </submittedName>
</protein>
<dbReference type="PANTHER" id="PTHR33747">
    <property type="entry name" value="UPF0225 PROTEIN SCO1677"/>
    <property type="match status" value="1"/>
</dbReference>
<dbReference type="RefSeq" id="WP_131905355.1">
    <property type="nucleotide sequence ID" value="NZ_BAAAFU010000004.1"/>
</dbReference>
<gene>
    <name evidence="2" type="ORF">EV695_1546</name>
</gene>
<name>A0A4V2P8U0_9GAMM</name>
<dbReference type="SUPFAM" id="SSF54427">
    <property type="entry name" value="NTF2-like"/>
    <property type="match status" value="1"/>
</dbReference>
<reference evidence="2 3" key="1">
    <citation type="submission" date="2019-03" db="EMBL/GenBank/DDBJ databases">
        <title>Genomic Encyclopedia of Type Strains, Phase IV (KMG-IV): sequencing the most valuable type-strain genomes for metagenomic binning, comparative biology and taxonomic classification.</title>
        <authorList>
            <person name="Goeker M."/>
        </authorList>
    </citation>
    <scope>NUCLEOTIDE SEQUENCE [LARGE SCALE GENOMIC DNA]</scope>
    <source>
        <strain evidence="2 3">DSM 24830</strain>
    </source>
</reference>
<organism evidence="2 3">
    <name type="scientific">Cocleimonas flava</name>
    <dbReference type="NCBI Taxonomy" id="634765"/>
    <lineage>
        <taxon>Bacteria</taxon>
        <taxon>Pseudomonadati</taxon>
        <taxon>Pseudomonadota</taxon>
        <taxon>Gammaproteobacteria</taxon>
        <taxon>Thiotrichales</taxon>
        <taxon>Thiotrichaceae</taxon>
        <taxon>Cocleimonas</taxon>
    </lineage>
</organism>
<comment type="caution">
    <text evidence="2">The sequence shown here is derived from an EMBL/GenBank/DDBJ whole genome shotgun (WGS) entry which is preliminary data.</text>
</comment>
<dbReference type="Pfam" id="PF17775">
    <property type="entry name" value="YchJ_M-like"/>
    <property type="match status" value="1"/>
</dbReference>
<dbReference type="InterPro" id="IPR032710">
    <property type="entry name" value="NTF2-like_dom_sf"/>
</dbReference>
<keyword evidence="3" id="KW-1185">Reference proteome</keyword>
<sequence length="129" mass="14765">MSKLSKLCPCGTDLNYTVCCGKFHKGKIHAATAEALMRSRYSAYVLDLTQYIFRTWDETTRPTLQSLRDGNTQQFIGLKVLSTSKGGADDVLGTVEFIATYKVGDQLFEHHENSRFKRHKKRWVYVEPI</sequence>
<evidence type="ECO:0000313" key="2">
    <source>
        <dbReference type="EMBL" id="TCJ87045.1"/>
    </source>
</evidence>